<comment type="caution">
    <text evidence="6">The sequence shown here is derived from an EMBL/GenBank/DDBJ whole genome shotgun (WGS) entry which is preliminary data.</text>
</comment>
<dbReference type="SUPFAM" id="SSF48366">
    <property type="entry name" value="Ras GEF"/>
    <property type="match status" value="1"/>
</dbReference>
<organism evidence="6 7">
    <name type="scientific">Clavelina lepadiformis</name>
    <name type="common">Light-bulb sea squirt</name>
    <name type="synonym">Ascidia lepadiformis</name>
    <dbReference type="NCBI Taxonomy" id="159417"/>
    <lineage>
        <taxon>Eukaryota</taxon>
        <taxon>Metazoa</taxon>
        <taxon>Chordata</taxon>
        <taxon>Tunicata</taxon>
        <taxon>Ascidiacea</taxon>
        <taxon>Aplousobranchia</taxon>
        <taxon>Clavelinidae</taxon>
        <taxon>Clavelina</taxon>
    </lineage>
</organism>
<dbReference type="Pfam" id="PF00617">
    <property type="entry name" value="RasGEF"/>
    <property type="match status" value="1"/>
</dbReference>
<dbReference type="CDD" id="cd00155">
    <property type="entry name" value="RasGEF"/>
    <property type="match status" value="1"/>
</dbReference>
<dbReference type="InterPro" id="IPR023578">
    <property type="entry name" value="Ras_GEF_dom_sf"/>
</dbReference>
<dbReference type="SUPFAM" id="SSF54236">
    <property type="entry name" value="Ubiquitin-like"/>
    <property type="match status" value="1"/>
</dbReference>
<dbReference type="InterPro" id="IPR001895">
    <property type="entry name" value="RASGEF_cat_dom"/>
</dbReference>
<feature type="compositionally biased region" description="Polar residues" evidence="3">
    <location>
        <begin position="830"/>
        <end position="839"/>
    </location>
</feature>
<evidence type="ECO:0000256" key="1">
    <source>
        <dbReference type="ARBA" id="ARBA00022658"/>
    </source>
</evidence>
<evidence type="ECO:0000259" key="5">
    <source>
        <dbReference type="PROSITE" id="PS50212"/>
    </source>
</evidence>
<dbReference type="PANTHER" id="PTHR23113">
    <property type="entry name" value="GUANINE NUCLEOTIDE EXCHANGE FACTOR"/>
    <property type="match status" value="1"/>
</dbReference>
<feature type="region of interest" description="Disordered" evidence="3">
    <location>
        <begin position="823"/>
        <end position="860"/>
    </location>
</feature>
<keyword evidence="7" id="KW-1185">Reference proteome</keyword>
<dbReference type="Gene3D" id="3.10.20.90">
    <property type="entry name" value="Phosphatidylinositol 3-kinase Catalytic Subunit, Chain A, domain 1"/>
    <property type="match status" value="1"/>
</dbReference>
<dbReference type="EMBL" id="CAWYQH010000013">
    <property type="protein sequence ID" value="CAK8674930.1"/>
    <property type="molecule type" value="Genomic_DNA"/>
</dbReference>
<accession>A0ABP0F5K5</accession>
<feature type="compositionally biased region" description="Basic and acidic residues" evidence="3">
    <location>
        <begin position="1181"/>
        <end position="1200"/>
    </location>
</feature>
<dbReference type="PROSITE" id="PS50009">
    <property type="entry name" value="RASGEF_CAT"/>
    <property type="match status" value="1"/>
</dbReference>
<keyword evidence="1 2" id="KW-0344">Guanine-nucleotide releasing factor</keyword>
<reference evidence="6 7" key="1">
    <citation type="submission" date="2024-02" db="EMBL/GenBank/DDBJ databases">
        <authorList>
            <person name="Daric V."/>
            <person name="Darras S."/>
        </authorList>
    </citation>
    <scope>NUCLEOTIDE SEQUENCE [LARGE SCALE GENOMIC DNA]</scope>
</reference>
<dbReference type="Gene3D" id="1.20.870.10">
    <property type="entry name" value="Son of sevenless (SoS) protein Chain: S domain 1"/>
    <property type="match status" value="1"/>
</dbReference>
<protein>
    <recommendedName>
        <fullName evidence="8">Ral guanine nucleotide dissociation stimulator-like 1</fullName>
    </recommendedName>
</protein>
<dbReference type="PANTHER" id="PTHR23113:SF312">
    <property type="entry name" value="RAL GUANINE NUCLEOTIDE DISSOCIATION STIMULATOR-LIKE, ISOFORM E"/>
    <property type="match status" value="1"/>
</dbReference>
<dbReference type="CDD" id="cd06224">
    <property type="entry name" value="REM"/>
    <property type="match status" value="1"/>
</dbReference>
<feature type="compositionally biased region" description="Polar residues" evidence="3">
    <location>
        <begin position="712"/>
        <end position="725"/>
    </location>
</feature>
<dbReference type="PROSITE" id="PS50212">
    <property type="entry name" value="RASGEF_NTER"/>
    <property type="match status" value="1"/>
</dbReference>
<evidence type="ECO:0000313" key="7">
    <source>
        <dbReference type="Proteomes" id="UP001642483"/>
    </source>
</evidence>
<evidence type="ECO:0008006" key="8">
    <source>
        <dbReference type="Google" id="ProtNLM"/>
    </source>
</evidence>
<dbReference type="InterPro" id="IPR019804">
    <property type="entry name" value="Ras_G-nucl-exch_fac_CS"/>
</dbReference>
<feature type="domain" description="N-terminal Ras-GEF" evidence="5">
    <location>
        <begin position="205"/>
        <end position="328"/>
    </location>
</feature>
<evidence type="ECO:0000256" key="2">
    <source>
        <dbReference type="PROSITE-ProRule" id="PRU00168"/>
    </source>
</evidence>
<feature type="region of interest" description="Disordered" evidence="3">
    <location>
        <begin position="1171"/>
        <end position="1215"/>
    </location>
</feature>
<dbReference type="Pfam" id="PF00618">
    <property type="entry name" value="RasGEF_N"/>
    <property type="match status" value="1"/>
</dbReference>
<evidence type="ECO:0000256" key="3">
    <source>
        <dbReference type="SAM" id="MobiDB-lite"/>
    </source>
</evidence>
<dbReference type="Gene3D" id="1.10.840.10">
    <property type="entry name" value="Ras guanine-nucleotide exchange factors catalytic domain"/>
    <property type="match status" value="1"/>
</dbReference>
<feature type="region of interest" description="Disordered" evidence="3">
    <location>
        <begin position="680"/>
        <end position="725"/>
    </location>
</feature>
<dbReference type="SMART" id="SM00147">
    <property type="entry name" value="RasGEF"/>
    <property type="match status" value="1"/>
</dbReference>
<dbReference type="SMART" id="SM00229">
    <property type="entry name" value="RasGEFN"/>
    <property type="match status" value="1"/>
</dbReference>
<dbReference type="InterPro" id="IPR036964">
    <property type="entry name" value="RASGEF_cat_dom_sf"/>
</dbReference>
<name>A0ABP0F5K5_CLALP</name>
<feature type="compositionally biased region" description="Polar residues" evidence="3">
    <location>
        <begin position="848"/>
        <end position="860"/>
    </location>
</feature>
<feature type="region of interest" description="Disordered" evidence="3">
    <location>
        <begin position="1002"/>
        <end position="1066"/>
    </location>
</feature>
<dbReference type="PROSITE" id="PS00720">
    <property type="entry name" value="RASGEF"/>
    <property type="match status" value="1"/>
</dbReference>
<feature type="region of interest" description="Disordered" evidence="3">
    <location>
        <begin position="923"/>
        <end position="944"/>
    </location>
</feature>
<feature type="compositionally biased region" description="Low complexity" evidence="3">
    <location>
        <begin position="1201"/>
        <end position="1215"/>
    </location>
</feature>
<sequence>MLIELDALGQNGSTINFRQRSAEVSPFVLTRPTSLILTKRHYCPTLPPTPEFVPFRERSFCSLPIKPDDVSKEAPARPLSCIITSPNCSLHWTPFDDVTNRNKASCGWWAVSRWHKLMGKSSPRRNVSVKCDIEKKPSRKKNKPALCRRNAVRSHAFSIVGKDNKREWGEERHDDVIYAVMLKRIRRAPSPSHIMSDGLQWETHKVRYIKGATLQHLVSHLCQSFIDDWGEKNFLTVFLATYRSFATPEAVLDQIVKEGERLKSEPSEKSGPIYRSIEQVLRTWLERYFGDFYDPPHHHLLKKMRALAEEYKQSGVSSGSSVILAPDSETCDFLTYLNTKLQAAEVRSSQESAVEAMNTPCRSPMLPVEINGFALDEEFLNLDSARTMFQQMSVQNIAEQLTVKDANLFLRVVPHHCLTAVRSCKEKPACVRATIDQFNKVVYCVLGTCLCPALKLSQRVKVFCKWIEVAQVCRELKNFSSLRAIVSGLQTHSIHRLKRTWQHVPSYHMELLQELEQINMKDLIMKVGTAKVNTDTSAISRVRKDATFRRQRDILSGVMHGTVPYLGSFLTDLTYLHTAKPDFLEKGLINFNKRRNEFELLAQLQLWQASCRSYQHLESDTSFNEWFNSIMLPTDEQAVQLSEKIEIPNSMPVSPTPSTPLKKTISDMLAFHGGAYDWNGNGAPTTSVPVNLSRHSSNESSKSDSHHPPVKTNGQVMNTETSSNEGRVVQIQLIKKRSDDDTFSPEHKTKEINLSSNDRSPAFIKKAFELFDLTQEDLHNFSLMQLLPGDKELVIPGNGNVYYAMNSSMKEYNFALVEDGAEVPKEKRTQTLPRPSSGQKSKKLNRKAVSTSSMSVKPATTSPMKSIYRHIALGGLSSSSASYSPAKEINRQGSLQDEDGDIHEFHLPDDKILRCSAQDDSILYSKSPPSEHSGYESDGSSWSQKLKKLVASEKRHRRNFSDTARVRQDVLDMMDVKQRAKSKYERSNSIMTLPAKMTAPMFSISSSTTPSEESKHWSSESHSSSSDEDNSPADEFQRSWPRKRTVPVSTQRVRLNRRSAFRKAQPPARVTGFYRHLSEQETENPPTHNAPYMVTRSESRSKFYVDYATKSLEKQSSVSSVTSMDPIHESDGDEILAGRRKSIFTRTRSDSCILEAQTFGAVREDSIVVPTITVHSPSPKRTSDSNKWEAEPDERRRESSRSSSTTSSESITTHL</sequence>
<dbReference type="Proteomes" id="UP001642483">
    <property type="component" value="Unassembled WGS sequence"/>
</dbReference>
<dbReference type="InterPro" id="IPR008937">
    <property type="entry name" value="Ras-like_GEF"/>
</dbReference>
<dbReference type="InterPro" id="IPR029071">
    <property type="entry name" value="Ubiquitin-like_domsf"/>
</dbReference>
<evidence type="ECO:0000313" key="6">
    <source>
        <dbReference type="EMBL" id="CAK8674930.1"/>
    </source>
</evidence>
<feature type="domain" description="Ras-GEF" evidence="4">
    <location>
        <begin position="393"/>
        <end position="648"/>
    </location>
</feature>
<dbReference type="InterPro" id="IPR000651">
    <property type="entry name" value="Ras-like_Gua-exchang_fac_N"/>
</dbReference>
<proteinExistence type="predicted"/>
<evidence type="ECO:0000259" key="4">
    <source>
        <dbReference type="PROSITE" id="PS50009"/>
    </source>
</evidence>
<gene>
    <name evidence="6" type="ORF">CVLEPA_LOCUS4578</name>
</gene>